<dbReference type="STRING" id="1461322.OJ16_11245"/>
<dbReference type="HAMAP" id="MF_00191">
    <property type="entry name" value="IspH"/>
    <property type="match status" value="1"/>
</dbReference>
<dbReference type="Pfam" id="PF02401">
    <property type="entry name" value="LYTB"/>
    <property type="match status" value="1"/>
</dbReference>
<comment type="function">
    <text evidence="5">Catalyzes the conversion of 1-hydroxy-2-methyl-2-(E)-butenyl 4-diphosphate (HMBPP) into a mixture of isopentenyl diphosphate (IPP) and dimethylallyl diphosphate (DMAPP). Acts in the terminal step of the DOXP/MEP pathway for isoprenoid precursor biosynthesis.</text>
</comment>
<dbReference type="Proteomes" id="UP000031672">
    <property type="component" value="Unassembled WGS sequence"/>
</dbReference>
<comment type="caution">
    <text evidence="6">The sequence shown here is derived from an EMBL/GenBank/DDBJ whole genome shotgun (WGS) entry which is preliminary data.</text>
</comment>
<protein>
    <recommendedName>
        <fullName evidence="5">4-hydroxy-3-methylbut-2-enyl diphosphate reductase</fullName>
        <shortName evidence="5">HMBPP reductase</shortName>
        <ecNumber evidence="5">1.17.7.4</ecNumber>
    </recommendedName>
</protein>
<dbReference type="GO" id="GO:0019288">
    <property type="term" value="P:isopentenyl diphosphate biosynthetic process, methylerythritol 4-phosphate pathway"/>
    <property type="evidence" value="ECO:0007669"/>
    <property type="project" value="UniProtKB-UniRule"/>
</dbReference>
<comment type="catalytic activity">
    <reaction evidence="5">
        <text>dimethylallyl diphosphate + 2 oxidized [2Fe-2S]-[ferredoxin] + H2O = (2E)-4-hydroxy-3-methylbut-2-enyl diphosphate + 2 reduced [2Fe-2S]-[ferredoxin] + 2 H(+)</text>
        <dbReference type="Rhea" id="RHEA:24825"/>
        <dbReference type="Rhea" id="RHEA-COMP:10000"/>
        <dbReference type="Rhea" id="RHEA-COMP:10001"/>
        <dbReference type="ChEBI" id="CHEBI:15377"/>
        <dbReference type="ChEBI" id="CHEBI:15378"/>
        <dbReference type="ChEBI" id="CHEBI:33737"/>
        <dbReference type="ChEBI" id="CHEBI:33738"/>
        <dbReference type="ChEBI" id="CHEBI:57623"/>
        <dbReference type="ChEBI" id="CHEBI:128753"/>
        <dbReference type="EC" id="1.17.7.4"/>
    </reaction>
</comment>
<dbReference type="Gene3D" id="3.40.50.11270">
    <property type="match status" value="1"/>
</dbReference>
<dbReference type="EC" id="1.17.7.4" evidence="5"/>
<feature type="binding site" evidence="5">
    <location>
        <position position="100"/>
    </location>
    <ligand>
        <name>[4Fe-4S] cluster</name>
        <dbReference type="ChEBI" id="CHEBI:49883"/>
    </ligand>
</feature>
<feature type="binding site" evidence="5">
    <location>
        <position position="16"/>
    </location>
    <ligand>
        <name>[4Fe-4S] cluster</name>
        <dbReference type="ChEBI" id="CHEBI:49883"/>
    </ligand>
</feature>
<evidence type="ECO:0000313" key="7">
    <source>
        <dbReference type="Proteomes" id="UP000031672"/>
    </source>
</evidence>
<feature type="binding site" evidence="5">
    <location>
        <position position="128"/>
    </location>
    <ligand>
        <name>dimethylallyl diphosphate</name>
        <dbReference type="ChEBI" id="CHEBI:57623"/>
    </ligand>
</feature>
<dbReference type="CDD" id="cd13944">
    <property type="entry name" value="lytB_ispH"/>
    <property type="match status" value="1"/>
</dbReference>
<dbReference type="Gene3D" id="3.40.1010.20">
    <property type="entry name" value="4-hydroxy-3-methylbut-2-enyl diphosphate reductase, catalytic domain"/>
    <property type="match status" value="2"/>
</dbReference>
<dbReference type="NCBIfam" id="TIGR00216">
    <property type="entry name" value="ispH_lytB"/>
    <property type="match status" value="1"/>
</dbReference>
<dbReference type="AlphaFoldDB" id="A0A0C2NZ79"/>
<feature type="binding site" evidence="5">
    <location>
        <position position="45"/>
    </location>
    <ligand>
        <name>isopentenyl diphosphate</name>
        <dbReference type="ChEBI" id="CHEBI:128769"/>
    </ligand>
</feature>
<keyword evidence="2 5" id="KW-0479">Metal-binding</keyword>
<dbReference type="EMBL" id="JTKH01000021">
    <property type="protein sequence ID" value="KII77428.1"/>
    <property type="molecule type" value="Genomic_DNA"/>
</dbReference>
<feature type="binding site" evidence="5">
    <location>
        <position position="231"/>
    </location>
    <ligand>
        <name>dimethylallyl diphosphate</name>
        <dbReference type="ChEBI" id="CHEBI:57623"/>
    </ligand>
</feature>
<dbReference type="NCBIfam" id="NF002188">
    <property type="entry name" value="PRK01045.1-2"/>
    <property type="match status" value="1"/>
</dbReference>
<comment type="pathway">
    <text evidence="5">Isoprenoid biosynthesis; isopentenyl diphosphate biosynthesis via DXP pathway; isopentenyl diphosphate from 1-deoxy-D-xylulose 5-phosphate: step 6/6.</text>
</comment>
<dbReference type="UniPathway" id="UPA00056">
    <property type="reaction ID" value="UER00097"/>
</dbReference>
<organism evidence="6 7">
    <name type="scientific">Vibrio renipiscarius</name>
    <dbReference type="NCBI Taxonomy" id="1461322"/>
    <lineage>
        <taxon>Bacteria</taxon>
        <taxon>Pseudomonadati</taxon>
        <taxon>Pseudomonadota</taxon>
        <taxon>Gammaproteobacteria</taxon>
        <taxon>Vibrionales</taxon>
        <taxon>Vibrionaceae</taxon>
        <taxon>Vibrio</taxon>
    </lineage>
</organism>
<name>A0A0C2NZ79_9VIBR</name>
<dbReference type="GO" id="GO:0046872">
    <property type="term" value="F:metal ion binding"/>
    <property type="evidence" value="ECO:0007669"/>
    <property type="project" value="UniProtKB-KW"/>
</dbReference>
<comment type="similarity">
    <text evidence="5">Belongs to the IspH family.</text>
</comment>
<feature type="binding site" evidence="5">
    <location>
        <position position="45"/>
    </location>
    <ligand>
        <name>dimethylallyl diphosphate</name>
        <dbReference type="ChEBI" id="CHEBI:57623"/>
    </ligand>
</feature>
<proteinExistence type="inferred from homology"/>
<feature type="active site" description="Proton donor" evidence="5">
    <location>
        <position position="130"/>
    </location>
</feature>
<evidence type="ECO:0000256" key="4">
    <source>
        <dbReference type="ARBA" id="ARBA00023014"/>
    </source>
</evidence>
<dbReference type="GO" id="GO:0051539">
    <property type="term" value="F:4 iron, 4 sulfur cluster binding"/>
    <property type="evidence" value="ECO:0007669"/>
    <property type="project" value="UniProtKB-UniRule"/>
</dbReference>
<feature type="binding site" evidence="5">
    <location>
        <position position="275"/>
    </location>
    <ligand>
        <name>(2E)-4-hydroxy-3-methylbut-2-enyl diphosphate</name>
        <dbReference type="ChEBI" id="CHEBI:128753"/>
    </ligand>
</feature>
<gene>
    <name evidence="5 6" type="primary">ispH</name>
    <name evidence="6" type="ORF">OJ16_11245</name>
</gene>
<comment type="catalytic activity">
    <reaction evidence="5">
        <text>isopentenyl diphosphate + 2 oxidized [2Fe-2S]-[ferredoxin] + H2O = (2E)-4-hydroxy-3-methylbut-2-enyl diphosphate + 2 reduced [2Fe-2S]-[ferredoxin] + 2 H(+)</text>
        <dbReference type="Rhea" id="RHEA:24488"/>
        <dbReference type="Rhea" id="RHEA-COMP:10000"/>
        <dbReference type="Rhea" id="RHEA-COMP:10001"/>
        <dbReference type="ChEBI" id="CHEBI:15377"/>
        <dbReference type="ChEBI" id="CHEBI:15378"/>
        <dbReference type="ChEBI" id="CHEBI:33737"/>
        <dbReference type="ChEBI" id="CHEBI:33738"/>
        <dbReference type="ChEBI" id="CHEBI:128753"/>
        <dbReference type="ChEBI" id="CHEBI:128769"/>
        <dbReference type="EC" id="1.17.7.4"/>
    </reaction>
</comment>
<feature type="binding site" evidence="5">
    <location>
        <position position="78"/>
    </location>
    <ligand>
        <name>dimethylallyl diphosphate</name>
        <dbReference type="ChEBI" id="CHEBI:57623"/>
    </ligand>
</feature>
<evidence type="ECO:0000256" key="1">
    <source>
        <dbReference type="ARBA" id="ARBA00022485"/>
    </source>
</evidence>
<feature type="binding site" evidence="5">
    <location>
        <position position="173"/>
    </location>
    <ligand>
        <name>(2E)-4-hydroxy-3-methylbut-2-enyl diphosphate</name>
        <dbReference type="ChEBI" id="CHEBI:128753"/>
    </ligand>
</feature>
<feature type="binding site" evidence="5">
    <location>
        <position position="45"/>
    </location>
    <ligand>
        <name>(2E)-4-hydroxy-3-methylbut-2-enyl diphosphate</name>
        <dbReference type="ChEBI" id="CHEBI:128753"/>
    </ligand>
</feature>
<evidence type="ECO:0000256" key="3">
    <source>
        <dbReference type="ARBA" id="ARBA00023004"/>
    </source>
</evidence>
<dbReference type="GO" id="GO:0016114">
    <property type="term" value="P:terpenoid biosynthetic process"/>
    <property type="evidence" value="ECO:0007669"/>
    <property type="project" value="UniProtKB-UniRule"/>
</dbReference>
<dbReference type="RefSeq" id="WP_040990702.1">
    <property type="nucleotide sequence ID" value="NZ_JBFRUC010000017.1"/>
</dbReference>
<keyword evidence="4 5" id="KW-0411">Iron-sulfur</keyword>
<dbReference type="GO" id="GO:0050992">
    <property type="term" value="P:dimethylallyl diphosphate biosynthetic process"/>
    <property type="evidence" value="ECO:0007669"/>
    <property type="project" value="UniProtKB-UniRule"/>
</dbReference>
<feature type="binding site" evidence="5">
    <location>
        <position position="275"/>
    </location>
    <ligand>
        <name>isopentenyl diphosphate</name>
        <dbReference type="ChEBI" id="CHEBI:128769"/>
    </ligand>
</feature>
<feature type="binding site" evidence="5">
    <location>
        <position position="232"/>
    </location>
    <ligand>
        <name>dimethylallyl diphosphate</name>
        <dbReference type="ChEBI" id="CHEBI:57623"/>
    </ligand>
</feature>
<feature type="binding site" evidence="5">
    <location>
        <position position="232"/>
    </location>
    <ligand>
        <name>isopentenyl diphosphate</name>
        <dbReference type="ChEBI" id="CHEBI:128769"/>
    </ligand>
</feature>
<dbReference type="GO" id="GO:0051745">
    <property type="term" value="F:4-hydroxy-3-methylbut-2-enyl diphosphate reductase activity"/>
    <property type="evidence" value="ECO:0007669"/>
    <property type="project" value="UniProtKB-UniRule"/>
</dbReference>
<dbReference type="InterPro" id="IPR003451">
    <property type="entry name" value="LytB/IspH"/>
</dbReference>
<feature type="binding site" evidence="5">
    <location>
        <position position="233"/>
    </location>
    <ligand>
        <name>dimethylallyl diphosphate</name>
        <dbReference type="ChEBI" id="CHEBI:57623"/>
    </ligand>
</feature>
<feature type="binding site" evidence="5">
    <location>
        <position position="203"/>
    </location>
    <ligand>
        <name>[4Fe-4S] cluster</name>
        <dbReference type="ChEBI" id="CHEBI:49883"/>
    </ligand>
</feature>
<feature type="binding site" evidence="5">
    <location>
        <position position="128"/>
    </location>
    <ligand>
        <name>isopentenyl diphosphate</name>
        <dbReference type="ChEBI" id="CHEBI:128769"/>
    </ligand>
</feature>
<feature type="binding site" evidence="5">
    <location>
        <position position="78"/>
    </location>
    <ligand>
        <name>isopentenyl diphosphate</name>
        <dbReference type="ChEBI" id="CHEBI:128769"/>
    </ligand>
</feature>
<feature type="binding site" evidence="5">
    <location>
        <position position="231"/>
    </location>
    <ligand>
        <name>isopentenyl diphosphate</name>
        <dbReference type="ChEBI" id="CHEBI:128769"/>
    </ligand>
</feature>
<keyword evidence="7" id="KW-1185">Reference proteome</keyword>
<dbReference type="UniPathway" id="UPA00059">
    <property type="reaction ID" value="UER00105"/>
</dbReference>
<keyword evidence="5 6" id="KW-0560">Oxidoreductase</keyword>
<dbReference type="NCBIfam" id="NF002190">
    <property type="entry name" value="PRK01045.1-4"/>
    <property type="match status" value="1"/>
</dbReference>
<reference evidence="6 7" key="1">
    <citation type="submission" date="2014-11" db="EMBL/GenBank/DDBJ databases">
        <title>Draft Genome Sequence of Vibrio piscirenalis strains CECT 8603T and CECT 8604, two marine Gammaproteobacterium isolated from cultured gilthead sea bream (Sparus aurata).</title>
        <authorList>
            <person name="Arahal D.R."/>
            <person name="Rodrigo-Torres L."/>
            <person name="Lucena T."/>
            <person name="Pujalte M.J."/>
        </authorList>
    </citation>
    <scope>NUCLEOTIDE SEQUENCE [LARGE SCALE GENOMIC DNA]</scope>
    <source>
        <strain evidence="6 7">DCR 1-4-2</strain>
    </source>
</reference>
<accession>A0A0C2NZ79</accession>
<sequence length="321" mass="35634">MSNEMKILLANPRGFCAGVDRAISIVERALELYQPPIYVRHEVVHNRFVVEGLKQRGAIFVEELSEVPDDNIVIFSAHGVSQAVRQEAKERALTVFDATCPLVTKVHMEVARASRKHMEVVLIGHAGHPEVEGTMGQYSSFEGGMYLVEKPQDVEKLLSLVKDPSELHYVSQTTLSVDETADVITELRRVFPEIQGPRKDDICYATQNRQDAVREMAGDVDVVIVVGSKNSSNSTRLKELAEKLGTPGYLTDCPEDIDSAWFDGKAKVGVTAGASAPEELVNKILERIKELVGTRSVEEVSGREENMFFEVPKELQIKLVD</sequence>
<evidence type="ECO:0000256" key="5">
    <source>
        <dbReference type="HAMAP-Rule" id="MF_00191"/>
    </source>
</evidence>
<dbReference type="PANTHER" id="PTHR30426">
    <property type="entry name" value="4-HYDROXY-3-METHYLBUT-2-ENYL DIPHOSPHATE REDUCTASE"/>
    <property type="match status" value="1"/>
</dbReference>
<feature type="binding site" evidence="5">
    <location>
        <position position="78"/>
    </location>
    <ligand>
        <name>(2E)-4-hydroxy-3-methylbut-2-enyl diphosphate</name>
        <dbReference type="ChEBI" id="CHEBI:128753"/>
    </ligand>
</feature>
<feature type="binding site" evidence="5">
    <location>
        <position position="233"/>
    </location>
    <ligand>
        <name>isopentenyl diphosphate</name>
        <dbReference type="ChEBI" id="CHEBI:128769"/>
    </ligand>
</feature>
<evidence type="ECO:0000313" key="6">
    <source>
        <dbReference type="EMBL" id="KII77428.1"/>
    </source>
</evidence>
<comment type="pathway">
    <text evidence="5">Isoprenoid biosynthesis; dimethylallyl diphosphate biosynthesis; dimethylallyl diphosphate from (2E)-4-hydroxy-3-methylbutenyl diphosphate: step 1/1.</text>
</comment>
<feature type="binding site" evidence="5">
    <location>
        <position position="275"/>
    </location>
    <ligand>
        <name>dimethylallyl diphosphate</name>
        <dbReference type="ChEBI" id="CHEBI:57623"/>
    </ligand>
</feature>
<accession>A0A0C2K5X9</accession>
<dbReference type="PANTHER" id="PTHR30426:SF0">
    <property type="entry name" value="4-HYDROXY-3-METHYLBUT-2-ENYL DIPHOSPHATE REDUCTASE"/>
    <property type="match status" value="1"/>
</dbReference>
<feature type="binding site" evidence="5">
    <location>
        <position position="232"/>
    </location>
    <ligand>
        <name>(2E)-4-hydroxy-3-methylbut-2-enyl diphosphate</name>
        <dbReference type="ChEBI" id="CHEBI:128753"/>
    </ligand>
</feature>
<keyword evidence="5" id="KW-0414">Isoprene biosynthesis</keyword>
<feature type="binding site" evidence="5">
    <location>
        <position position="128"/>
    </location>
    <ligand>
        <name>(2E)-4-hydroxy-3-methylbut-2-enyl diphosphate</name>
        <dbReference type="ChEBI" id="CHEBI:128753"/>
    </ligand>
</feature>
<keyword evidence="1 5" id="KW-0004">4Fe-4S</keyword>
<comment type="cofactor">
    <cofactor evidence="5">
        <name>[4Fe-4S] cluster</name>
        <dbReference type="ChEBI" id="CHEBI:49883"/>
    </cofactor>
    <text evidence="5">Binds 1 [4Fe-4S] cluster per subunit.</text>
</comment>
<keyword evidence="3 5" id="KW-0408">Iron</keyword>
<evidence type="ECO:0000256" key="2">
    <source>
        <dbReference type="ARBA" id="ARBA00022723"/>
    </source>
</evidence>
<feature type="binding site" evidence="5">
    <location>
        <position position="233"/>
    </location>
    <ligand>
        <name>(2E)-4-hydroxy-3-methylbut-2-enyl diphosphate</name>
        <dbReference type="ChEBI" id="CHEBI:128753"/>
    </ligand>
</feature>
<feature type="binding site" evidence="5">
    <location>
        <position position="231"/>
    </location>
    <ligand>
        <name>(2E)-4-hydroxy-3-methylbut-2-enyl diphosphate</name>
        <dbReference type="ChEBI" id="CHEBI:128753"/>
    </ligand>
</feature>